<keyword evidence="4" id="KW-0325">Glycoprotein</keyword>
<evidence type="ECO:0000256" key="1">
    <source>
        <dbReference type="ARBA" id="ARBA00008668"/>
    </source>
</evidence>
<dbReference type="Gene3D" id="3.40.50.1110">
    <property type="entry name" value="SGNH hydrolase"/>
    <property type="match status" value="1"/>
</dbReference>
<reference evidence="7" key="2">
    <citation type="journal article" date="2024" name="Plant">
        <title>Genomic evolution and insights into agronomic trait innovations of Sesamum species.</title>
        <authorList>
            <person name="Miao H."/>
            <person name="Wang L."/>
            <person name="Qu L."/>
            <person name="Liu H."/>
            <person name="Sun Y."/>
            <person name="Le M."/>
            <person name="Wang Q."/>
            <person name="Wei S."/>
            <person name="Zheng Y."/>
            <person name="Lin W."/>
            <person name="Duan Y."/>
            <person name="Cao H."/>
            <person name="Xiong S."/>
            <person name="Wang X."/>
            <person name="Wei L."/>
            <person name="Li C."/>
            <person name="Ma Q."/>
            <person name="Ju M."/>
            <person name="Zhao R."/>
            <person name="Li G."/>
            <person name="Mu C."/>
            <person name="Tian Q."/>
            <person name="Mei H."/>
            <person name="Zhang T."/>
            <person name="Gao T."/>
            <person name="Zhang H."/>
        </authorList>
    </citation>
    <scope>NUCLEOTIDE SEQUENCE</scope>
    <source>
        <strain evidence="7">G02</strain>
    </source>
</reference>
<evidence type="ECO:0000313" key="7">
    <source>
        <dbReference type="EMBL" id="KAL0385458.1"/>
    </source>
</evidence>
<evidence type="ECO:0000256" key="3">
    <source>
        <dbReference type="ARBA" id="ARBA00022801"/>
    </source>
</evidence>
<dbReference type="CDD" id="cd01837">
    <property type="entry name" value="SGNH_plant_lipase_like"/>
    <property type="match status" value="1"/>
</dbReference>
<keyword evidence="2 6" id="KW-0732">Signal</keyword>
<dbReference type="PANTHER" id="PTHR48206">
    <property type="entry name" value="CHLOROPLAST SENSOR KINASE, CHLOROPLASTIC"/>
    <property type="match status" value="1"/>
</dbReference>
<dbReference type="GO" id="GO:0016301">
    <property type="term" value="F:kinase activity"/>
    <property type="evidence" value="ECO:0007669"/>
    <property type="project" value="UniProtKB-KW"/>
</dbReference>
<evidence type="ECO:0000256" key="2">
    <source>
        <dbReference type="ARBA" id="ARBA00022729"/>
    </source>
</evidence>
<dbReference type="InterPro" id="IPR036514">
    <property type="entry name" value="SGNH_hydro_sf"/>
</dbReference>
<feature type="chain" id="PRO_5043755378" evidence="6">
    <location>
        <begin position="21"/>
        <end position="1009"/>
    </location>
</feature>
<reference evidence="7" key="1">
    <citation type="submission" date="2020-06" db="EMBL/GenBank/DDBJ databases">
        <authorList>
            <person name="Li T."/>
            <person name="Hu X."/>
            <person name="Zhang T."/>
            <person name="Song X."/>
            <person name="Zhang H."/>
            <person name="Dai N."/>
            <person name="Sheng W."/>
            <person name="Hou X."/>
            <person name="Wei L."/>
        </authorList>
    </citation>
    <scope>NUCLEOTIDE SEQUENCE</scope>
    <source>
        <strain evidence="7">G02</strain>
        <tissue evidence="7">Leaf</tissue>
    </source>
</reference>
<sequence>MKLLLTFLLSLLSLSLVAFATGPCHFPAIFNFGDSNSDTGGLSAAFGQAPPPNGESYFHGPAGRYSDGRLVIDFIAKSLGLPYLCAYLDALGSNFTHGANFATAGSTIRPQNTTLHQSGFSPFSLNVQFYQFNDFQRRSHLIRNQGGVYEGLLPEAEVFSRALYTFDIGQNDLTAGYFLNMTTDQVRAYVPDVLDQFKTVVKSIYERGGRSFWIHNTGPVGCLPYVMDLLPVTAAQVDKVGCAAPFNEVAKYFNLRLKETVVQLRKDLPSAALTYVDVYAVKYDLISQAKKHGFVHPLQACCGHGGKYNYNKHLGCGSKIKVNGKEIMVGKSCKDPSVVINWDGVHYTQAANKWVFDQIVNAAESESESESESERRNISTVVITKPNADLYIPSTNSISQLQLCPSLPTKPHPHSPSPSPCRATANTSAQRPLSLAATASTSLREVSFTSDDDASQDGESLVSSAAAVSAAIRAASTSPVEFLQRIEEAGGRSGGKSKALVLPSQDFQRLCLEQLDLFRRIVDPDALLSIYVRPAGSYVMDRLELRRITLYPGAHAADIVVLVANFSMPAGLRVAEAAISSQQAEFFPELGAVVFPMVTHPFVVGFLVAELPKMALGREWHDIKESAFSGKSFALPHSMDPQSLDVQTFKEHSVDMLKFSTEQKLNAINITRSLAMAYVMDQKAMLLQQSSWQNNVRMSNLVEQIRGSLSSVRTLSKMLSLHLKRTEISYDIVEDILVQGDHMRDTLQQLQDAVYLTKANIMRYNNETVKKMRQSSEAQPEMSSQLSNSISVENSISKMLESRGNLSVSSIPKDSEFPMPPLALAPSHQQGIRRPCEISDVLQDLVGAIRPLAHKQQRVVELCDLSRSLKVAVEEPALRQALSNLIEGSLLRTEVGGRIEIVCTEAPAGGVLVIIDDDGPDMHFMTQMHSLTPFGLDLCAEDRIEDNITWNFVAGLTVAREILENYGCVVRVISPRTDAAFGAGGTRLELWLPSFSASSSDAEGFAEEA</sequence>
<dbReference type="InterPro" id="IPR036890">
    <property type="entry name" value="HATPase_C_sf"/>
</dbReference>
<organism evidence="7">
    <name type="scientific">Sesamum radiatum</name>
    <name type="common">Black benniseed</name>
    <dbReference type="NCBI Taxonomy" id="300843"/>
    <lineage>
        <taxon>Eukaryota</taxon>
        <taxon>Viridiplantae</taxon>
        <taxon>Streptophyta</taxon>
        <taxon>Embryophyta</taxon>
        <taxon>Tracheophyta</taxon>
        <taxon>Spermatophyta</taxon>
        <taxon>Magnoliopsida</taxon>
        <taxon>eudicotyledons</taxon>
        <taxon>Gunneridae</taxon>
        <taxon>Pentapetalae</taxon>
        <taxon>asterids</taxon>
        <taxon>lamiids</taxon>
        <taxon>Lamiales</taxon>
        <taxon>Pedaliaceae</taxon>
        <taxon>Sesamum</taxon>
    </lineage>
</organism>
<feature type="compositionally biased region" description="Pro residues" evidence="5">
    <location>
        <begin position="408"/>
        <end position="419"/>
    </location>
</feature>
<protein>
    <submittedName>
        <fullName evidence="7">Chloroplast sensor kinase, chloroplastic</fullName>
    </submittedName>
</protein>
<keyword evidence="7" id="KW-0418">Kinase</keyword>
<dbReference type="AlphaFoldDB" id="A0AAW2S1F7"/>
<evidence type="ECO:0000256" key="4">
    <source>
        <dbReference type="ARBA" id="ARBA00023180"/>
    </source>
</evidence>
<gene>
    <name evidence="7" type="ORF">Sradi_2940100</name>
</gene>
<feature type="region of interest" description="Disordered" evidence="5">
    <location>
        <begin position="403"/>
        <end position="430"/>
    </location>
</feature>
<evidence type="ECO:0000256" key="5">
    <source>
        <dbReference type="SAM" id="MobiDB-lite"/>
    </source>
</evidence>
<dbReference type="Gene3D" id="3.30.565.10">
    <property type="entry name" value="Histidine kinase-like ATPase, C-terminal domain"/>
    <property type="match status" value="1"/>
</dbReference>
<comment type="similarity">
    <text evidence="1">Belongs to the 'GDSL' lipolytic enzyme family.</text>
</comment>
<dbReference type="InterPro" id="IPR035669">
    <property type="entry name" value="SGNH_plant_lipase-like"/>
</dbReference>
<dbReference type="FunFam" id="3.40.50.1110:FF:000009">
    <property type="entry name" value="GDSL esterase/lipase At1g09390"/>
    <property type="match status" value="1"/>
</dbReference>
<keyword evidence="3" id="KW-0378">Hydrolase</keyword>
<keyword evidence="7" id="KW-0808">Transferase</keyword>
<dbReference type="EMBL" id="JACGWJ010000012">
    <property type="protein sequence ID" value="KAL0385458.1"/>
    <property type="molecule type" value="Genomic_DNA"/>
</dbReference>
<dbReference type="InterPro" id="IPR053334">
    <property type="entry name" value="Chloroplast_Sensor_Kinase"/>
</dbReference>
<feature type="signal peptide" evidence="6">
    <location>
        <begin position="1"/>
        <end position="20"/>
    </location>
</feature>
<comment type="caution">
    <text evidence="7">The sequence shown here is derived from an EMBL/GenBank/DDBJ whole genome shotgun (WGS) entry which is preliminary data.</text>
</comment>
<name>A0AAW2S1F7_SESRA</name>
<dbReference type="Pfam" id="PF00657">
    <property type="entry name" value="Lipase_GDSL"/>
    <property type="match status" value="1"/>
</dbReference>
<dbReference type="SUPFAM" id="SSF55874">
    <property type="entry name" value="ATPase domain of HSP90 chaperone/DNA topoisomerase II/histidine kinase"/>
    <property type="match status" value="1"/>
</dbReference>
<dbReference type="GO" id="GO:0016788">
    <property type="term" value="F:hydrolase activity, acting on ester bonds"/>
    <property type="evidence" value="ECO:0007669"/>
    <property type="project" value="InterPro"/>
</dbReference>
<evidence type="ECO:0000256" key="6">
    <source>
        <dbReference type="SAM" id="SignalP"/>
    </source>
</evidence>
<proteinExistence type="inferred from homology"/>
<accession>A0AAW2S1F7</accession>
<dbReference type="PANTHER" id="PTHR48206:SF1">
    <property type="entry name" value="CHLOROPLAST SENSOR KINASE, CHLOROPLASTIC"/>
    <property type="match status" value="1"/>
</dbReference>
<dbReference type="InterPro" id="IPR001087">
    <property type="entry name" value="GDSL"/>
</dbReference>